<dbReference type="OrthoDB" id="1434453at2759"/>
<dbReference type="PANTHER" id="PTHR48055">
    <property type="entry name" value="LEUCINE-RICH REPEAT RECEPTOR PROTEIN KINASE EMS1"/>
    <property type="match status" value="1"/>
</dbReference>
<dbReference type="Pfam" id="PF00069">
    <property type="entry name" value="Pkinase"/>
    <property type="match status" value="1"/>
</dbReference>
<dbReference type="GO" id="GO:0016020">
    <property type="term" value="C:membrane"/>
    <property type="evidence" value="ECO:0007669"/>
    <property type="project" value="TreeGrafter"/>
</dbReference>
<keyword evidence="3" id="KW-1185">Reference proteome</keyword>
<sequence>MDVMAEITPFEVIGPNISSLLWSRLSIESRSLSPSYIIDLSPDTMLDSFQLQLPKLRRLYSIYVFCRVDHRVFHLILHRDVKPSNILLDNDYNAYLSDFGLAGLLGTSKLMRQQV</sequence>
<proteinExistence type="predicted"/>
<evidence type="ECO:0000313" key="2">
    <source>
        <dbReference type="EMBL" id="KAF9625643.1"/>
    </source>
</evidence>
<dbReference type="SUPFAM" id="SSF56112">
    <property type="entry name" value="Protein kinase-like (PK-like)"/>
    <property type="match status" value="1"/>
</dbReference>
<accession>A0A835MAL6</accession>
<comment type="caution">
    <text evidence="2">The sequence shown here is derived from an EMBL/GenBank/DDBJ whole genome shotgun (WGS) entry which is preliminary data.</text>
</comment>
<evidence type="ECO:0000313" key="3">
    <source>
        <dbReference type="Proteomes" id="UP000631114"/>
    </source>
</evidence>
<organism evidence="2 3">
    <name type="scientific">Coptis chinensis</name>
    <dbReference type="NCBI Taxonomy" id="261450"/>
    <lineage>
        <taxon>Eukaryota</taxon>
        <taxon>Viridiplantae</taxon>
        <taxon>Streptophyta</taxon>
        <taxon>Embryophyta</taxon>
        <taxon>Tracheophyta</taxon>
        <taxon>Spermatophyta</taxon>
        <taxon>Magnoliopsida</taxon>
        <taxon>Ranunculales</taxon>
        <taxon>Ranunculaceae</taxon>
        <taxon>Coptidoideae</taxon>
        <taxon>Coptis</taxon>
    </lineage>
</organism>
<dbReference type="EMBL" id="JADFTS010000001">
    <property type="protein sequence ID" value="KAF9625643.1"/>
    <property type="molecule type" value="Genomic_DNA"/>
</dbReference>
<dbReference type="Gene3D" id="1.10.510.10">
    <property type="entry name" value="Transferase(Phosphotransferase) domain 1"/>
    <property type="match status" value="1"/>
</dbReference>
<protein>
    <recommendedName>
        <fullName evidence="1">Protein kinase domain-containing protein</fullName>
    </recommendedName>
</protein>
<dbReference type="Proteomes" id="UP000631114">
    <property type="component" value="Unassembled WGS sequence"/>
</dbReference>
<dbReference type="PROSITE" id="PS00108">
    <property type="entry name" value="PROTEIN_KINASE_ST"/>
    <property type="match status" value="1"/>
</dbReference>
<dbReference type="InterPro" id="IPR008271">
    <property type="entry name" value="Ser/Thr_kinase_AS"/>
</dbReference>
<feature type="domain" description="Protein kinase" evidence="1">
    <location>
        <begin position="1"/>
        <end position="115"/>
    </location>
</feature>
<dbReference type="PANTHER" id="PTHR48055:SF13">
    <property type="entry name" value="LRR RECEPTOR-LIKE SERINE_THREONINE-PROTEIN KINASE RPK1-RELATED"/>
    <property type="match status" value="1"/>
</dbReference>
<dbReference type="InterPro" id="IPR000719">
    <property type="entry name" value="Prot_kinase_dom"/>
</dbReference>
<evidence type="ECO:0000259" key="1">
    <source>
        <dbReference type="PROSITE" id="PS50011"/>
    </source>
</evidence>
<reference evidence="2 3" key="1">
    <citation type="submission" date="2020-10" db="EMBL/GenBank/DDBJ databases">
        <title>The Coptis chinensis genome and diversification of protoberbering-type alkaloids.</title>
        <authorList>
            <person name="Wang B."/>
            <person name="Shu S."/>
            <person name="Song C."/>
            <person name="Liu Y."/>
        </authorList>
    </citation>
    <scope>NUCLEOTIDE SEQUENCE [LARGE SCALE GENOMIC DNA]</scope>
    <source>
        <strain evidence="2">HL-2020</strain>
        <tissue evidence="2">Leaf</tissue>
    </source>
</reference>
<dbReference type="GO" id="GO:0004672">
    <property type="term" value="F:protein kinase activity"/>
    <property type="evidence" value="ECO:0007669"/>
    <property type="project" value="InterPro"/>
</dbReference>
<dbReference type="AlphaFoldDB" id="A0A835MAL6"/>
<dbReference type="InterPro" id="IPR051564">
    <property type="entry name" value="LRR_receptor-like_kinase"/>
</dbReference>
<dbReference type="GO" id="GO:0005524">
    <property type="term" value="F:ATP binding"/>
    <property type="evidence" value="ECO:0007669"/>
    <property type="project" value="InterPro"/>
</dbReference>
<dbReference type="InterPro" id="IPR011009">
    <property type="entry name" value="Kinase-like_dom_sf"/>
</dbReference>
<gene>
    <name evidence="2" type="ORF">IFM89_025128</name>
</gene>
<name>A0A835MAL6_9MAGN</name>
<dbReference type="PROSITE" id="PS50011">
    <property type="entry name" value="PROTEIN_KINASE_DOM"/>
    <property type="match status" value="1"/>
</dbReference>